<reference evidence="1" key="1">
    <citation type="submission" date="2023-04" db="EMBL/GenBank/DDBJ databases">
        <title>A chromosome-level genome assembly of the parasitoid wasp Eretmocerus hayati.</title>
        <authorList>
            <person name="Zhong Y."/>
            <person name="Liu S."/>
            <person name="Liu Y."/>
        </authorList>
    </citation>
    <scope>NUCLEOTIDE SEQUENCE</scope>
    <source>
        <strain evidence="1">ZJU_SS_LIU_2023</strain>
    </source>
</reference>
<dbReference type="Proteomes" id="UP001239111">
    <property type="component" value="Chromosome 3"/>
</dbReference>
<dbReference type="EMBL" id="CM056743">
    <property type="protein sequence ID" value="KAJ8671917.1"/>
    <property type="molecule type" value="Genomic_DNA"/>
</dbReference>
<keyword evidence="2" id="KW-1185">Reference proteome</keyword>
<proteinExistence type="predicted"/>
<accession>A0ACC2NLE3</accession>
<protein>
    <submittedName>
        <fullName evidence="1">Uncharacterized protein</fullName>
    </submittedName>
</protein>
<comment type="caution">
    <text evidence="1">The sequence shown here is derived from an EMBL/GenBank/DDBJ whole genome shotgun (WGS) entry which is preliminary data.</text>
</comment>
<evidence type="ECO:0000313" key="2">
    <source>
        <dbReference type="Proteomes" id="UP001239111"/>
    </source>
</evidence>
<sequence>MRPHEPRSHKAASFETGADSAFPTYCEDGNDQEATSKTSASAASNQKQTTVTPVISPSLSRTQLVGGGSKLVTPSAVRTEATRATLSKFLQKTQSPAGISNTVEHASGHASSDATSDDGGQVSELNATNPTPLSGATLDPPSFVSASDLPEHAGAKYEELVNQASAFGRILEEQNSRLEDLQDKQQILLRENKALKEQLSSSNICACPNVTGIDPNVGKNCDAGGSLASDKQDPNIKLTSFTSNAVNTGAGSHADASEYRGIVLNGLLKSGCDPSEDIVRDLAHFVLNTLVPSLQKTDIIKTRLLKSRRYQSARKTISANNQDQAEQSSSDIPPSIVVRLTSTTMGIISSAIKDLGCYGSRVRFVTSPMSQKDITVDFGE</sequence>
<gene>
    <name evidence="1" type="ORF">QAD02_003176</name>
</gene>
<organism evidence="1 2">
    <name type="scientific">Eretmocerus hayati</name>
    <dbReference type="NCBI Taxonomy" id="131215"/>
    <lineage>
        <taxon>Eukaryota</taxon>
        <taxon>Metazoa</taxon>
        <taxon>Ecdysozoa</taxon>
        <taxon>Arthropoda</taxon>
        <taxon>Hexapoda</taxon>
        <taxon>Insecta</taxon>
        <taxon>Pterygota</taxon>
        <taxon>Neoptera</taxon>
        <taxon>Endopterygota</taxon>
        <taxon>Hymenoptera</taxon>
        <taxon>Apocrita</taxon>
        <taxon>Proctotrupomorpha</taxon>
        <taxon>Chalcidoidea</taxon>
        <taxon>Aphelinidae</taxon>
        <taxon>Aphelininae</taxon>
        <taxon>Eretmocerus</taxon>
    </lineage>
</organism>
<name>A0ACC2NLE3_9HYME</name>
<evidence type="ECO:0000313" key="1">
    <source>
        <dbReference type="EMBL" id="KAJ8671917.1"/>
    </source>
</evidence>